<proteinExistence type="predicted"/>
<name>A0A7C8QRC3_ORBOL</name>
<reference evidence="1 2" key="1">
    <citation type="submission" date="2019-06" db="EMBL/GenBank/DDBJ databases">
        <authorList>
            <person name="Palmer J.M."/>
        </authorList>
    </citation>
    <scope>NUCLEOTIDE SEQUENCE [LARGE SCALE GENOMIC DNA]</scope>
    <source>
        <strain evidence="1 2">TWF106</strain>
    </source>
</reference>
<organism evidence="1 2">
    <name type="scientific">Orbilia oligospora</name>
    <name type="common">Nematode-trapping fungus</name>
    <name type="synonym">Arthrobotrys oligospora</name>
    <dbReference type="NCBI Taxonomy" id="2813651"/>
    <lineage>
        <taxon>Eukaryota</taxon>
        <taxon>Fungi</taxon>
        <taxon>Dikarya</taxon>
        <taxon>Ascomycota</taxon>
        <taxon>Pezizomycotina</taxon>
        <taxon>Orbiliomycetes</taxon>
        <taxon>Orbiliales</taxon>
        <taxon>Orbiliaceae</taxon>
        <taxon>Orbilia</taxon>
    </lineage>
</organism>
<protein>
    <submittedName>
        <fullName evidence="1">Uncharacterized protein</fullName>
    </submittedName>
</protein>
<comment type="caution">
    <text evidence="1">The sequence shown here is derived from an EMBL/GenBank/DDBJ whole genome shotgun (WGS) entry which is preliminary data.</text>
</comment>
<accession>A0A7C8QRC3</accession>
<evidence type="ECO:0000313" key="1">
    <source>
        <dbReference type="EMBL" id="KAF3221131.1"/>
    </source>
</evidence>
<dbReference type="Proteomes" id="UP000472727">
    <property type="component" value="Unassembled WGS sequence"/>
</dbReference>
<dbReference type="AlphaFoldDB" id="A0A7C8QRC3"/>
<sequence>MPIAQNVSDTDQYDRDISSSFHLVPEDKLPTLSISELDPTLKKNALRKWHKFILPTALYLWYLYLEATDPAIRVFIEKYTSPNASTLDMMIFTPPGQVNLPYHLVWYSIGKLSGQRDNLTKSFDALDGMDPMERSYLFNSFLALPRTREPDFETDHLVPGQRALSTIETPFLHSGVPSPSKFVQVIPLLSQPIPPTASGFDARPTDVDTPRSPFPTRPWKIFENMGPIFDLKADYACNPYIHWLLQLLTISYPY</sequence>
<evidence type="ECO:0000313" key="2">
    <source>
        <dbReference type="Proteomes" id="UP000472727"/>
    </source>
</evidence>
<dbReference type="EMBL" id="WIWS01000030">
    <property type="protein sequence ID" value="KAF3221131.1"/>
    <property type="molecule type" value="Genomic_DNA"/>
</dbReference>
<gene>
    <name evidence="1" type="ORF">TWF106_006456</name>
</gene>